<dbReference type="RefSeq" id="WP_149324562.1">
    <property type="nucleotide sequence ID" value="NZ_CP043504.1"/>
</dbReference>
<feature type="transmembrane region" description="Helical" evidence="1">
    <location>
        <begin position="116"/>
        <end position="135"/>
    </location>
</feature>
<proteinExistence type="predicted"/>
<accession>A0A5C1Y865</accession>
<keyword evidence="1" id="KW-1133">Transmembrane helix</keyword>
<name>A0A5C1Y865_9MICO</name>
<reference evidence="2 3" key="1">
    <citation type="submission" date="2019-09" db="EMBL/GenBank/DDBJ databases">
        <title>Genome sequencing of strain KACC 19322.</title>
        <authorList>
            <person name="Heo J."/>
            <person name="Kim S.-J."/>
            <person name="Kim J.-S."/>
            <person name="Hong S.-B."/>
            <person name="Kwon S.-W."/>
        </authorList>
    </citation>
    <scope>NUCLEOTIDE SEQUENCE [LARGE SCALE GENOMIC DNA]</scope>
    <source>
        <strain evidence="2 3">KACC 19322</strain>
    </source>
</reference>
<evidence type="ECO:0000256" key="1">
    <source>
        <dbReference type="SAM" id="Phobius"/>
    </source>
</evidence>
<sequence length="138" mass="14199">MSIDPALIARIAAIAAAVLFAGLVLFQLALALGAPWGRAAYGGQTAELSVPLRVTSAVAAVIWTGVTLAVLRRAGFEVWAPVPSSWLPVVIWVVVGLAAIAVVMNAITPSALERAIWLPVAIVLLASTTTVALAASHR</sequence>
<organism evidence="2 3">
    <name type="scientific">Protaetiibacter larvae</name>
    <dbReference type="NCBI Taxonomy" id="2592654"/>
    <lineage>
        <taxon>Bacteria</taxon>
        <taxon>Bacillati</taxon>
        <taxon>Actinomycetota</taxon>
        <taxon>Actinomycetes</taxon>
        <taxon>Micrococcales</taxon>
        <taxon>Microbacteriaceae</taxon>
        <taxon>Protaetiibacter</taxon>
    </lineage>
</organism>
<dbReference type="AlphaFoldDB" id="A0A5C1Y865"/>
<feature type="transmembrane region" description="Helical" evidence="1">
    <location>
        <begin position="50"/>
        <end position="71"/>
    </location>
</feature>
<dbReference type="OrthoDB" id="1524823at2"/>
<keyword evidence="1" id="KW-0812">Transmembrane</keyword>
<gene>
    <name evidence="2" type="ORF">FLP23_03325</name>
</gene>
<protein>
    <submittedName>
        <fullName evidence="2">Uncharacterized protein</fullName>
    </submittedName>
</protein>
<feature type="transmembrane region" description="Helical" evidence="1">
    <location>
        <begin position="83"/>
        <end position="104"/>
    </location>
</feature>
<evidence type="ECO:0000313" key="3">
    <source>
        <dbReference type="Proteomes" id="UP000322159"/>
    </source>
</evidence>
<dbReference type="Proteomes" id="UP000322159">
    <property type="component" value="Chromosome"/>
</dbReference>
<evidence type="ECO:0000313" key="2">
    <source>
        <dbReference type="EMBL" id="QEO09132.1"/>
    </source>
</evidence>
<dbReference type="EMBL" id="CP043504">
    <property type="protein sequence ID" value="QEO09132.1"/>
    <property type="molecule type" value="Genomic_DNA"/>
</dbReference>
<keyword evidence="3" id="KW-1185">Reference proteome</keyword>
<keyword evidence="1" id="KW-0472">Membrane</keyword>
<dbReference type="KEGG" id="lyk:FLP23_03325"/>
<feature type="transmembrane region" description="Helical" evidence="1">
    <location>
        <begin position="7"/>
        <end position="30"/>
    </location>
</feature>